<evidence type="ECO:0000256" key="2">
    <source>
        <dbReference type="SAM" id="Phobius"/>
    </source>
</evidence>
<sequence>MTRHPDLQRPESTRKRHADSGSIGGALAFVLAAMGLLVALSYPLVVAAVVGTVAAAALVFRLGAPALARELHGRMTELEVPGVGTVRISVDVR</sequence>
<keyword evidence="4" id="KW-1185">Reference proteome</keyword>
<dbReference type="eggNOG" id="ENOG502N5JB">
    <property type="taxonomic scope" value="Archaea"/>
</dbReference>
<keyword evidence="2" id="KW-0812">Transmembrane</keyword>
<protein>
    <submittedName>
        <fullName evidence="3">Uncharacterized protein</fullName>
    </submittedName>
</protein>
<keyword evidence="2" id="KW-1133">Transmembrane helix</keyword>
<gene>
    <name evidence="3" type="ORF">Natoc_3951</name>
</gene>
<reference evidence="3 4" key="1">
    <citation type="submission" date="2012-11" db="EMBL/GenBank/DDBJ databases">
        <title>FINISHED of Natronococcus occultus SP4, DSM 3396.</title>
        <authorList>
            <consortium name="DOE Joint Genome Institute"/>
            <person name="Eisen J."/>
            <person name="Huntemann M."/>
            <person name="Wei C.-L."/>
            <person name="Han J."/>
            <person name="Detter J.C."/>
            <person name="Han C."/>
            <person name="Tapia R."/>
            <person name="Chen A."/>
            <person name="Kyrpides N."/>
            <person name="Mavromatis K."/>
            <person name="Markowitz V."/>
            <person name="Szeto E."/>
            <person name="Ivanova N."/>
            <person name="Mikhailova N."/>
            <person name="Ovchinnikova G."/>
            <person name="Pagani I."/>
            <person name="Pati A."/>
            <person name="Goodwin L."/>
            <person name="Nordberg H.P."/>
            <person name="Cantor M.N."/>
            <person name="Hua S.X."/>
            <person name="Woyke T."/>
            <person name="Eisen J."/>
            <person name="Klenk H.-P."/>
            <person name="Klenk H.-P."/>
        </authorList>
    </citation>
    <scope>NUCLEOTIDE SEQUENCE [LARGE SCALE GENOMIC DNA]</scope>
    <source>
        <strain evidence="3 4">SP4</strain>
    </source>
</reference>
<evidence type="ECO:0000313" key="3">
    <source>
        <dbReference type="EMBL" id="AGB39649.1"/>
    </source>
</evidence>
<evidence type="ECO:0000313" key="4">
    <source>
        <dbReference type="Proteomes" id="UP000010878"/>
    </source>
</evidence>
<proteinExistence type="predicted"/>
<name>L0K5I4_9EURY</name>
<feature type="transmembrane region" description="Helical" evidence="2">
    <location>
        <begin position="21"/>
        <end position="40"/>
    </location>
</feature>
<accession>L0K5I4</accession>
<keyword evidence="2" id="KW-0472">Membrane</keyword>
<dbReference type="KEGG" id="nou:Natoc_3951"/>
<dbReference type="OrthoDB" id="170625at2157"/>
<dbReference type="RefSeq" id="WP_015323083.1">
    <property type="nucleotide sequence ID" value="NC_019974.1"/>
</dbReference>
<feature type="transmembrane region" description="Helical" evidence="2">
    <location>
        <begin position="46"/>
        <end position="68"/>
    </location>
</feature>
<dbReference type="Proteomes" id="UP000010878">
    <property type="component" value="Chromosome"/>
</dbReference>
<dbReference type="AlphaFoldDB" id="L0K5I4"/>
<dbReference type="EMBL" id="CP003929">
    <property type="protein sequence ID" value="AGB39649.1"/>
    <property type="molecule type" value="Genomic_DNA"/>
</dbReference>
<evidence type="ECO:0000256" key="1">
    <source>
        <dbReference type="SAM" id="MobiDB-lite"/>
    </source>
</evidence>
<dbReference type="GeneID" id="14403043"/>
<dbReference type="HOGENOM" id="CLU_2392969_0_0_2"/>
<feature type="region of interest" description="Disordered" evidence="1">
    <location>
        <begin position="1"/>
        <end position="20"/>
    </location>
</feature>
<feature type="compositionally biased region" description="Basic and acidic residues" evidence="1">
    <location>
        <begin position="1"/>
        <end position="13"/>
    </location>
</feature>
<organism evidence="3 4">
    <name type="scientific">Natronococcus occultus SP4</name>
    <dbReference type="NCBI Taxonomy" id="694430"/>
    <lineage>
        <taxon>Archaea</taxon>
        <taxon>Methanobacteriati</taxon>
        <taxon>Methanobacteriota</taxon>
        <taxon>Stenosarchaea group</taxon>
        <taxon>Halobacteria</taxon>
        <taxon>Halobacteriales</taxon>
        <taxon>Natrialbaceae</taxon>
        <taxon>Natronococcus</taxon>
    </lineage>
</organism>